<dbReference type="STRING" id="1069083.GCA_000371805_00683"/>
<comment type="caution">
    <text evidence="1">The sequence shown here is derived from an EMBL/GenBank/DDBJ whole genome shotgun (WGS) entry which is preliminary data.</text>
</comment>
<dbReference type="RefSeq" id="WP_004591712.1">
    <property type="nucleotide sequence ID" value="NZ_APMM01000028.1"/>
</dbReference>
<name>N6VY46_9EURY</name>
<dbReference type="InterPro" id="IPR003831">
    <property type="entry name" value="DUF211"/>
</dbReference>
<keyword evidence="2" id="KW-1185">Reference proteome</keyword>
<dbReference type="Gene3D" id="3.30.70.1340">
    <property type="entry name" value="MTH889-like domain"/>
    <property type="match status" value="1"/>
</dbReference>
<evidence type="ECO:0008006" key="3">
    <source>
        <dbReference type="Google" id="ProtNLM"/>
    </source>
</evidence>
<reference evidence="1 2" key="1">
    <citation type="journal article" date="2013" name="Genome Announc.">
        <title>Draft Genome Sequence of a Highly Flagellated, Fast-Swimming Archaeon, Methanocaldococcus villosus Strain KIN24-T80 (DSM 22612).</title>
        <authorList>
            <person name="Thennarasu S."/>
            <person name="Polireddy D."/>
            <person name="Antony A."/>
            <person name="Yada M.R."/>
            <person name="Algarawi S."/>
            <person name="Sivakumar N."/>
        </authorList>
    </citation>
    <scope>NUCLEOTIDE SEQUENCE [LARGE SCALE GENOMIC DNA]</scope>
    <source>
        <strain evidence="1 2">KIN24-T80</strain>
    </source>
</reference>
<organism evidence="1 2">
    <name type="scientific">Methanocaldococcus villosus KIN24-T80</name>
    <dbReference type="NCBI Taxonomy" id="1069083"/>
    <lineage>
        <taxon>Archaea</taxon>
        <taxon>Methanobacteriati</taxon>
        <taxon>Methanobacteriota</taxon>
        <taxon>Methanomada group</taxon>
        <taxon>Methanococci</taxon>
        <taxon>Methanococcales</taxon>
        <taxon>Methanocaldococcaceae</taxon>
        <taxon>Methanocaldococcus</taxon>
    </lineage>
</organism>
<dbReference type="PATRIC" id="fig|1069083.5.peg.820"/>
<evidence type="ECO:0000313" key="2">
    <source>
        <dbReference type="Proteomes" id="UP000053695"/>
    </source>
</evidence>
<gene>
    <name evidence="1" type="ORF">J422_04193</name>
</gene>
<dbReference type="PANTHER" id="PTHR42240">
    <property type="entry name" value="DUF211 DOMAIN-CONTAINING PROTEIN"/>
    <property type="match status" value="1"/>
</dbReference>
<dbReference type="AlphaFoldDB" id="N6VY46"/>
<dbReference type="Proteomes" id="UP000053695">
    <property type="component" value="Unassembled WGS sequence"/>
</dbReference>
<protein>
    <recommendedName>
        <fullName evidence="3">DUF211 domain-containing protein</fullName>
    </recommendedName>
</protein>
<dbReference type="PANTHER" id="PTHR42240:SF1">
    <property type="entry name" value="DUF211 DOMAIN-CONTAINING PROTEIN"/>
    <property type="match status" value="1"/>
</dbReference>
<dbReference type="EMBL" id="APMM01000028">
    <property type="protein sequence ID" value="ENN96042.1"/>
    <property type="molecule type" value="Genomic_DNA"/>
</dbReference>
<dbReference type="OrthoDB" id="201945at2157"/>
<dbReference type="SUPFAM" id="SSF160363">
    <property type="entry name" value="MTH889-like"/>
    <property type="match status" value="1"/>
</dbReference>
<evidence type="ECO:0000313" key="1">
    <source>
        <dbReference type="EMBL" id="ENN96042.1"/>
    </source>
</evidence>
<dbReference type="Pfam" id="PF02680">
    <property type="entry name" value="DUF211"/>
    <property type="match status" value="1"/>
</dbReference>
<proteinExistence type="predicted"/>
<dbReference type="InterPro" id="IPR023129">
    <property type="entry name" value="MTH889-like_dom_sf"/>
</dbReference>
<accession>N6VY46</accession>
<sequence>MSGIRRLVLDILKPHEPKITDLALKLTAIPNVDGVNITVYEIDKETENVKITIEGKDLDFERIRDVIEMMGGTIHSIDEVVAGKKIIEEVKTPQDRK</sequence>